<dbReference type="Proteomes" id="UP000199421">
    <property type="component" value="Unassembled WGS sequence"/>
</dbReference>
<dbReference type="GO" id="GO:0005524">
    <property type="term" value="F:ATP binding"/>
    <property type="evidence" value="ECO:0007669"/>
    <property type="project" value="InterPro"/>
</dbReference>
<keyword evidence="4" id="KW-0547">Nucleotide-binding</keyword>
<sequence>MKTAEQNLNANEIIANGEEEILSVKRKSSDPFIIPWEDGKPFKLSIERLENLILESKNEKYEKSYFHPRDLSFDLCENILSLEAYCGSVFQIHFLIEKDGVFVQCDCKCKGNVCLHLWSSLRYCLWWYGETFFKQFYLPEIRDLALEHRRLLAVDTTFDGIQFKPKEGYGRVFGFKNERELLFRFSSPVVKKKSLPDSHKKIIFGIPDDAYNFQQPILIPYLATPNPRHGSKRPFIKYDKSFLLQNSSEEKPKNLTKNQRAINTICEEMLIIANLSLEKLSINFEDGESDEHLDEDKLIISYRNKLLFELWQEVIPLLSSEFVLAFHSALKDSSLIRPVTLPSFRVSLCLLHPIISFLLIYNEGVIKFRMQIKIANKFIENPSVFPSSSGFFISTEDKGKYTLVNKAHDAELISRFSKIDYCITVLPNDYVQFKGEILDKVAVHYPIFCENRDANDKFFEVRNILNCLKKKVMFTIKGDTLLIAFNLVYDCDVIIDAFTDGNSIFGWQGSYEKVFLRNKESEDNERNIFLSCNEDFQRQVPFGVFRLPVEKVKHGSWLADTVKLFTEENYEIDGLENLVGFHFNPYPMKWDMKIYKKTNHVEIALEICFGDQRIGLDDIRDCLASTMEIIQLPDGSVGRIPREFKQRILPLMAVATKTKNGLLQISLQHFTSIQSFANKITDKQLHEQLKLQRKKLQQLDKIQPLPKPEKVQAVLRPYQETGFSWMGFLREFGWGGVLADDMGLGKTLQILTVLEYHYIQSPDSPASLIVVPNSLLFNWQAEVKKFTPHRKVLVHHGVNRSLMEVSTFPGQLLLTTYGTLISDIELLSKEKFGYLILDESQSIKNPQSKRFECVQAVRSDFRLALTGTPIENGISDLFAQLDFVNPGFLGTYGQFKRNFPGIADGTASVETKESLQQLIAPFMLRRTKAQVAKDLPEKTEMTLYCEMLPEQRKVYEQYRRRFRSELEDKMDERKDQATMFVLEALMKLRQICNSPALIPNEKYENHSAKLEEIREHILEKTQGHKLLIFSSFTKMLALLEDELKSVGIGYAYLDGKTSGDQRQQAVNRFQEESDCRVFLISLKAGGTGLNLTAADYVYIFDPWWNPAAEAQAIDRCYRIGQDKHVMAYRMVCKDSIEERILQLQEGKKALAETLVQTDSSVLKSLNKEQLLKLFE</sequence>
<dbReference type="SMART" id="SM00487">
    <property type="entry name" value="DEXDc"/>
    <property type="match status" value="1"/>
</dbReference>
<dbReference type="Gene3D" id="3.40.50.300">
    <property type="entry name" value="P-loop containing nucleotide triphosphate hydrolases"/>
    <property type="match status" value="1"/>
</dbReference>
<dbReference type="InterPro" id="IPR038718">
    <property type="entry name" value="SNF2-like_sf"/>
</dbReference>
<dbReference type="InterPro" id="IPR014001">
    <property type="entry name" value="Helicase_ATP-bd"/>
</dbReference>
<dbReference type="PROSITE" id="PS51194">
    <property type="entry name" value="HELICASE_CTER"/>
    <property type="match status" value="1"/>
</dbReference>
<keyword evidence="1" id="KW-0378">Hydrolase</keyword>
<evidence type="ECO:0000256" key="1">
    <source>
        <dbReference type="ARBA" id="ARBA00022801"/>
    </source>
</evidence>
<keyword evidence="4" id="KW-0067">ATP-binding</keyword>
<keyword evidence="5" id="KW-1185">Reference proteome</keyword>
<dbReference type="PROSITE" id="PS51192">
    <property type="entry name" value="HELICASE_ATP_BIND_1"/>
    <property type="match status" value="1"/>
</dbReference>
<feature type="domain" description="Helicase ATP-binding" evidence="2">
    <location>
        <begin position="727"/>
        <end position="887"/>
    </location>
</feature>
<dbReference type="Pfam" id="PF00176">
    <property type="entry name" value="SNF2-rel_dom"/>
    <property type="match status" value="1"/>
</dbReference>
<gene>
    <name evidence="4" type="ORF">SAMN05661044_03202</name>
</gene>
<evidence type="ECO:0000259" key="2">
    <source>
        <dbReference type="PROSITE" id="PS51192"/>
    </source>
</evidence>
<dbReference type="Gene3D" id="3.40.50.10810">
    <property type="entry name" value="Tandem AAA-ATPase domain"/>
    <property type="match status" value="1"/>
</dbReference>
<proteinExistence type="predicted"/>
<dbReference type="CDD" id="cd18793">
    <property type="entry name" value="SF2_C_SNF"/>
    <property type="match status" value="1"/>
</dbReference>
<reference evidence="5" key="1">
    <citation type="submission" date="2016-10" db="EMBL/GenBank/DDBJ databases">
        <authorList>
            <person name="Varghese N."/>
            <person name="Submissions S."/>
        </authorList>
    </citation>
    <scope>NUCLEOTIDE SEQUENCE [LARGE SCALE GENOMIC DNA]</scope>
    <source>
        <strain evidence="5">DSM 18733</strain>
    </source>
</reference>
<dbReference type="STRING" id="407022.SAMN05661044_03202"/>
<feature type="domain" description="Helicase C-terminal" evidence="3">
    <location>
        <begin position="1009"/>
        <end position="1166"/>
    </location>
</feature>
<dbReference type="RefSeq" id="WP_162276609.1">
    <property type="nucleotide sequence ID" value="NZ_FOAF01000003.1"/>
</dbReference>
<evidence type="ECO:0000313" key="5">
    <source>
        <dbReference type="Proteomes" id="UP000199421"/>
    </source>
</evidence>
<dbReference type="GO" id="GO:0016787">
    <property type="term" value="F:hydrolase activity"/>
    <property type="evidence" value="ECO:0007669"/>
    <property type="project" value="UniProtKB-KW"/>
</dbReference>
<dbReference type="InterPro" id="IPR001650">
    <property type="entry name" value="Helicase_C-like"/>
</dbReference>
<dbReference type="GO" id="GO:0004386">
    <property type="term" value="F:helicase activity"/>
    <property type="evidence" value="ECO:0007669"/>
    <property type="project" value="UniProtKB-KW"/>
</dbReference>
<protein>
    <submittedName>
        <fullName evidence="4">Helicase conserved C-terminal domain-containing protein</fullName>
    </submittedName>
</protein>
<dbReference type="SMART" id="SM00490">
    <property type="entry name" value="HELICc"/>
    <property type="match status" value="1"/>
</dbReference>
<dbReference type="InterPro" id="IPR000330">
    <property type="entry name" value="SNF2_N"/>
</dbReference>
<evidence type="ECO:0000259" key="3">
    <source>
        <dbReference type="PROSITE" id="PS51194"/>
    </source>
</evidence>
<dbReference type="InterPro" id="IPR049730">
    <property type="entry name" value="SNF2/RAD54-like_C"/>
</dbReference>
<dbReference type="SUPFAM" id="SSF52540">
    <property type="entry name" value="P-loop containing nucleoside triphosphate hydrolases"/>
    <property type="match status" value="2"/>
</dbReference>
<name>A0A1H7SFQ6_OLID1</name>
<dbReference type="InterPro" id="IPR027417">
    <property type="entry name" value="P-loop_NTPase"/>
</dbReference>
<accession>A0A1H7SFQ6</accession>
<organism evidence="4 5">
    <name type="scientific">Olivibacter domesticus</name>
    <name type="common">Pseudosphingobacterium domesticum</name>
    <dbReference type="NCBI Taxonomy" id="407022"/>
    <lineage>
        <taxon>Bacteria</taxon>
        <taxon>Pseudomonadati</taxon>
        <taxon>Bacteroidota</taxon>
        <taxon>Sphingobacteriia</taxon>
        <taxon>Sphingobacteriales</taxon>
        <taxon>Sphingobacteriaceae</taxon>
        <taxon>Olivibacter</taxon>
    </lineage>
</organism>
<dbReference type="AlphaFoldDB" id="A0A1H7SFQ6"/>
<evidence type="ECO:0000313" key="4">
    <source>
        <dbReference type="EMBL" id="SEL71149.1"/>
    </source>
</evidence>
<dbReference type="Pfam" id="PF00271">
    <property type="entry name" value="Helicase_C"/>
    <property type="match status" value="1"/>
</dbReference>
<dbReference type="PANTHER" id="PTHR10799">
    <property type="entry name" value="SNF2/RAD54 HELICASE FAMILY"/>
    <property type="match status" value="1"/>
</dbReference>
<keyword evidence="4" id="KW-0347">Helicase</keyword>
<dbReference type="EMBL" id="FOAF01000003">
    <property type="protein sequence ID" value="SEL71149.1"/>
    <property type="molecule type" value="Genomic_DNA"/>
</dbReference>